<dbReference type="EMBL" id="SSWL01000010">
    <property type="protein sequence ID" value="THJ29217.1"/>
    <property type="molecule type" value="Genomic_DNA"/>
</dbReference>
<dbReference type="Pfam" id="PF01614">
    <property type="entry name" value="IclR_C"/>
    <property type="match status" value="1"/>
</dbReference>
<feature type="compositionally biased region" description="Low complexity" evidence="4">
    <location>
        <begin position="316"/>
        <end position="325"/>
    </location>
</feature>
<accession>A0A4S5BAV1</accession>
<name>A0A4S5BAV1_BIFLI</name>
<feature type="domain" description="HTH iclR-type" evidence="5">
    <location>
        <begin position="20"/>
        <end position="81"/>
    </location>
</feature>
<dbReference type="GO" id="GO:0003700">
    <property type="term" value="F:DNA-binding transcription factor activity"/>
    <property type="evidence" value="ECO:0007669"/>
    <property type="project" value="TreeGrafter"/>
</dbReference>
<evidence type="ECO:0000313" key="7">
    <source>
        <dbReference type="EMBL" id="THJ29217.1"/>
    </source>
</evidence>
<evidence type="ECO:0000256" key="1">
    <source>
        <dbReference type="ARBA" id="ARBA00023015"/>
    </source>
</evidence>
<dbReference type="InterPro" id="IPR029016">
    <property type="entry name" value="GAF-like_dom_sf"/>
</dbReference>
<dbReference type="PROSITE" id="PS51078">
    <property type="entry name" value="ICLR_ED"/>
    <property type="match status" value="1"/>
</dbReference>
<dbReference type="Gene3D" id="1.10.10.10">
    <property type="entry name" value="Winged helix-like DNA-binding domain superfamily/Winged helix DNA-binding domain"/>
    <property type="match status" value="1"/>
</dbReference>
<dbReference type="GO" id="GO:0045892">
    <property type="term" value="P:negative regulation of DNA-templated transcription"/>
    <property type="evidence" value="ECO:0007669"/>
    <property type="project" value="TreeGrafter"/>
</dbReference>
<dbReference type="InterPro" id="IPR050707">
    <property type="entry name" value="HTH_MetabolicPath_Reg"/>
</dbReference>
<dbReference type="Gene3D" id="3.30.450.40">
    <property type="match status" value="1"/>
</dbReference>
<dbReference type="PANTHER" id="PTHR30136:SF35">
    <property type="entry name" value="HTH-TYPE TRANSCRIPTIONAL REGULATOR RV1719"/>
    <property type="match status" value="1"/>
</dbReference>
<feature type="region of interest" description="Disordered" evidence="4">
    <location>
        <begin position="287"/>
        <end position="331"/>
    </location>
</feature>
<evidence type="ECO:0000256" key="4">
    <source>
        <dbReference type="SAM" id="MobiDB-lite"/>
    </source>
</evidence>
<evidence type="ECO:0000256" key="3">
    <source>
        <dbReference type="ARBA" id="ARBA00023163"/>
    </source>
</evidence>
<dbReference type="InterPro" id="IPR005471">
    <property type="entry name" value="Tscrpt_reg_IclR_N"/>
</dbReference>
<dbReference type="GO" id="GO:0003677">
    <property type="term" value="F:DNA binding"/>
    <property type="evidence" value="ECO:0007669"/>
    <property type="project" value="UniProtKB-KW"/>
</dbReference>
<sequence length="331" mass="35526">MTNEEDDIVRDKASNDERSVEVLVKTRAVLDALAQLGPSNIKTISSYVGESSSSMYRLLANLVALGWVEHAAKRGEYRLGLACLRVGGQIESRLGVQDVARVSFRRHRDHMGTWSLFVRRGLRSVCIEMRRAGMNLLQAPQPGYSLPMGSGAPSEVLLAFLGDERFDEAVEHYRFASEAGGEQSTFHHRMAQMREVTRAAGYSYDFGLTVPGVVTIAAPVFNHQGELCAAVCLSGFPRELEQAVLRGETPDEVGKLLAVAAEASHGLGYDPDATGDVHVGEFIPSIVPEVGVSSDDEDEPADDGADDMSDVDAGDTVDAADGGADVADDEA</sequence>
<keyword evidence="3" id="KW-0804">Transcription</keyword>
<comment type="caution">
    <text evidence="7">The sequence shown here is derived from an EMBL/GenBank/DDBJ whole genome shotgun (WGS) entry which is preliminary data.</text>
</comment>
<keyword evidence="1" id="KW-0805">Transcription regulation</keyword>
<dbReference type="PANTHER" id="PTHR30136">
    <property type="entry name" value="HELIX-TURN-HELIX TRANSCRIPTIONAL REGULATOR, ICLR FAMILY"/>
    <property type="match status" value="1"/>
</dbReference>
<proteinExistence type="predicted"/>
<dbReference type="SUPFAM" id="SSF55781">
    <property type="entry name" value="GAF domain-like"/>
    <property type="match status" value="1"/>
</dbReference>
<dbReference type="SUPFAM" id="SSF46785">
    <property type="entry name" value="Winged helix' DNA-binding domain"/>
    <property type="match status" value="1"/>
</dbReference>
<dbReference type="InterPro" id="IPR036388">
    <property type="entry name" value="WH-like_DNA-bd_sf"/>
</dbReference>
<protein>
    <submittedName>
        <fullName evidence="7">IclR family transcriptional regulator</fullName>
    </submittedName>
</protein>
<keyword evidence="2" id="KW-0238">DNA-binding</keyword>
<dbReference type="InterPro" id="IPR014757">
    <property type="entry name" value="Tscrpt_reg_IclR_C"/>
</dbReference>
<dbReference type="InterPro" id="IPR036390">
    <property type="entry name" value="WH_DNA-bd_sf"/>
</dbReference>
<feature type="domain" description="IclR-ED" evidence="6">
    <location>
        <begin position="82"/>
        <end position="269"/>
    </location>
</feature>
<reference evidence="7" key="1">
    <citation type="submission" date="2019-04" db="EMBL/GenBank/DDBJ databases">
        <title>Genome Announcement To Ensure Probiotic Safety of Bifidobacterium longum subsp infantis UBBI-01.</title>
        <authorList>
            <person name="Sulthana A."/>
            <person name="Lakshmi S.G."/>
            <person name="Madempudi R.S."/>
        </authorList>
    </citation>
    <scope>NUCLEOTIDE SEQUENCE [LARGE SCALE GENOMIC DNA]</scope>
    <source>
        <strain evidence="7">UBBI-01</strain>
    </source>
</reference>
<evidence type="ECO:0000259" key="5">
    <source>
        <dbReference type="PROSITE" id="PS51077"/>
    </source>
</evidence>
<dbReference type="Pfam" id="PF09339">
    <property type="entry name" value="HTH_IclR"/>
    <property type="match status" value="1"/>
</dbReference>
<dbReference type="RefSeq" id="WP_065474017.1">
    <property type="nucleotide sequence ID" value="NZ_BCYG01000043.1"/>
</dbReference>
<dbReference type="PROSITE" id="PS51077">
    <property type="entry name" value="HTH_ICLR"/>
    <property type="match status" value="1"/>
</dbReference>
<dbReference type="Proteomes" id="UP000306697">
    <property type="component" value="Unassembled WGS sequence"/>
</dbReference>
<evidence type="ECO:0000259" key="6">
    <source>
        <dbReference type="PROSITE" id="PS51078"/>
    </source>
</evidence>
<evidence type="ECO:0000256" key="2">
    <source>
        <dbReference type="ARBA" id="ARBA00023125"/>
    </source>
</evidence>
<dbReference type="SMART" id="SM00346">
    <property type="entry name" value="HTH_ICLR"/>
    <property type="match status" value="1"/>
</dbReference>
<feature type="compositionally biased region" description="Acidic residues" evidence="4">
    <location>
        <begin position="294"/>
        <end position="315"/>
    </location>
</feature>
<gene>
    <name evidence="7" type="ORF">E6L38_07820</name>
</gene>
<dbReference type="AlphaFoldDB" id="A0A4S5BAV1"/>
<organism evidence="7">
    <name type="scientific">Bifidobacterium longum subsp. infantis</name>
    <dbReference type="NCBI Taxonomy" id="1682"/>
    <lineage>
        <taxon>Bacteria</taxon>
        <taxon>Bacillati</taxon>
        <taxon>Actinomycetota</taxon>
        <taxon>Actinomycetes</taxon>
        <taxon>Bifidobacteriales</taxon>
        <taxon>Bifidobacteriaceae</taxon>
        <taxon>Bifidobacterium</taxon>
    </lineage>
</organism>